<gene>
    <name evidence="1" type="ORF">HPB50_010703</name>
</gene>
<accession>A0ACB7SFS6</accession>
<organism evidence="1 2">
    <name type="scientific">Hyalomma asiaticum</name>
    <name type="common">Tick</name>
    <dbReference type="NCBI Taxonomy" id="266040"/>
    <lineage>
        <taxon>Eukaryota</taxon>
        <taxon>Metazoa</taxon>
        <taxon>Ecdysozoa</taxon>
        <taxon>Arthropoda</taxon>
        <taxon>Chelicerata</taxon>
        <taxon>Arachnida</taxon>
        <taxon>Acari</taxon>
        <taxon>Parasitiformes</taxon>
        <taxon>Ixodida</taxon>
        <taxon>Ixodoidea</taxon>
        <taxon>Ixodidae</taxon>
        <taxon>Hyalomminae</taxon>
        <taxon>Hyalomma</taxon>
    </lineage>
</organism>
<name>A0ACB7SFS6_HYAAI</name>
<sequence>MRAAVQRSGPRHETKAEPLAIASYPRRQHTHGGARNCFPRSRRQNNGLPRAPSGSLGSGASRVQKACSTTGHAIQRKPVNQGWKMTLHKRGGLLFCGGPFLSRRSEEPGRNPPSKTVRLVLSGVASHRDGINNARGLVCLFTAAQMRFANDASPEQAVSVAADRCPAPRSIHCIRGEWHALYELKKKGTRRPRRAHATATASTPGTDDFVIEVLPASPSPEKTVAEGLPSSLFEANLQDALTVQLRFHMDTEESMPFALKKPVGAVTAGTPSPKAAVVGSYQARVMKRRYSSGH</sequence>
<comment type="caution">
    <text evidence="1">The sequence shown here is derived from an EMBL/GenBank/DDBJ whole genome shotgun (WGS) entry which is preliminary data.</text>
</comment>
<dbReference type="EMBL" id="CM023484">
    <property type="protein sequence ID" value="KAH6932937.1"/>
    <property type="molecule type" value="Genomic_DNA"/>
</dbReference>
<evidence type="ECO:0000313" key="2">
    <source>
        <dbReference type="Proteomes" id="UP000821845"/>
    </source>
</evidence>
<dbReference type="Proteomes" id="UP000821845">
    <property type="component" value="Chromosome 4"/>
</dbReference>
<proteinExistence type="predicted"/>
<keyword evidence="2" id="KW-1185">Reference proteome</keyword>
<protein>
    <submittedName>
        <fullName evidence="1">Uncharacterized protein</fullName>
    </submittedName>
</protein>
<evidence type="ECO:0000313" key="1">
    <source>
        <dbReference type="EMBL" id="KAH6932937.1"/>
    </source>
</evidence>
<reference evidence="1" key="1">
    <citation type="submission" date="2020-05" db="EMBL/GenBank/DDBJ databases">
        <title>Large-scale comparative analyses of tick genomes elucidate their genetic diversity and vector capacities.</title>
        <authorList>
            <person name="Jia N."/>
            <person name="Wang J."/>
            <person name="Shi W."/>
            <person name="Du L."/>
            <person name="Sun Y."/>
            <person name="Zhan W."/>
            <person name="Jiang J."/>
            <person name="Wang Q."/>
            <person name="Zhang B."/>
            <person name="Ji P."/>
            <person name="Sakyi L.B."/>
            <person name="Cui X."/>
            <person name="Yuan T."/>
            <person name="Jiang B."/>
            <person name="Yang W."/>
            <person name="Lam T.T.-Y."/>
            <person name="Chang Q."/>
            <person name="Ding S."/>
            <person name="Wang X."/>
            <person name="Zhu J."/>
            <person name="Ruan X."/>
            <person name="Zhao L."/>
            <person name="Wei J."/>
            <person name="Que T."/>
            <person name="Du C."/>
            <person name="Cheng J."/>
            <person name="Dai P."/>
            <person name="Han X."/>
            <person name="Huang E."/>
            <person name="Gao Y."/>
            <person name="Liu J."/>
            <person name="Shao H."/>
            <person name="Ye R."/>
            <person name="Li L."/>
            <person name="Wei W."/>
            <person name="Wang X."/>
            <person name="Wang C."/>
            <person name="Yang T."/>
            <person name="Huo Q."/>
            <person name="Li W."/>
            <person name="Guo W."/>
            <person name="Chen H."/>
            <person name="Zhou L."/>
            <person name="Ni X."/>
            <person name="Tian J."/>
            <person name="Zhou Y."/>
            <person name="Sheng Y."/>
            <person name="Liu T."/>
            <person name="Pan Y."/>
            <person name="Xia L."/>
            <person name="Li J."/>
            <person name="Zhao F."/>
            <person name="Cao W."/>
        </authorList>
    </citation>
    <scope>NUCLEOTIDE SEQUENCE</scope>
    <source>
        <strain evidence="1">Hyas-2018</strain>
    </source>
</reference>